<dbReference type="EMBL" id="JALLPJ020000419">
    <property type="protein sequence ID" value="KAL3792844.1"/>
    <property type="molecule type" value="Genomic_DNA"/>
</dbReference>
<dbReference type="InterPro" id="IPR023393">
    <property type="entry name" value="START-like_dom_sf"/>
</dbReference>
<keyword evidence="5" id="KW-1185">Reference proteome</keyword>
<name>A0ABD3PYN1_9STRA</name>
<feature type="signal peptide" evidence="2">
    <location>
        <begin position="1"/>
        <end position="20"/>
    </location>
</feature>
<gene>
    <name evidence="4" type="ORF">ACHAWO_013959</name>
</gene>
<reference evidence="4 5" key="1">
    <citation type="submission" date="2024-10" db="EMBL/GenBank/DDBJ databases">
        <title>Updated reference genomes for cyclostephanoid diatoms.</title>
        <authorList>
            <person name="Roberts W.R."/>
            <person name="Alverson A.J."/>
        </authorList>
    </citation>
    <scope>NUCLEOTIDE SEQUENCE [LARGE SCALE GENOMIC DNA]</scope>
    <source>
        <strain evidence="4 5">AJA010-31</strain>
    </source>
</reference>
<evidence type="ECO:0000313" key="4">
    <source>
        <dbReference type="EMBL" id="KAL3792844.1"/>
    </source>
</evidence>
<keyword evidence="2" id="KW-0732">Signal</keyword>
<dbReference type="Pfam" id="PF03364">
    <property type="entry name" value="Polyketide_cyc"/>
    <property type="match status" value="1"/>
</dbReference>
<dbReference type="AlphaFoldDB" id="A0ABD3PYN1"/>
<organism evidence="4 5">
    <name type="scientific">Cyclotella atomus</name>
    <dbReference type="NCBI Taxonomy" id="382360"/>
    <lineage>
        <taxon>Eukaryota</taxon>
        <taxon>Sar</taxon>
        <taxon>Stramenopiles</taxon>
        <taxon>Ochrophyta</taxon>
        <taxon>Bacillariophyta</taxon>
        <taxon>Coscinodiscophyceae</taxon>
        <taxon>Thalassiosirophycidae</taxon>
        <taxon>Stephanodiscales</taxon>
        <taxon>Stephanodiscaceae</taxon>
        <taxon>Cyclotella</taxon>
    </lineage>
</organism>
<evidence type="ECO:0000256" key="1">
    <source>
        <dbReference type="SAM" id="Coils"/>
    </source>
</evidence>
<dbReference type="Proteomes" id="UP001530400">
    <property type="component" value="Unassembled WGS sequence"/>
</dbReference>
<feature type="domain" description="Coenzyme Q-binding protein COQ10 START" evidence="3">
    <location>
        <begin position="242"/>
        <end position="443"/>
    </location>
</feature>
<dbReference type="Gene3D" id="3.30.530.20">
    <property type="match status" value="1"/>
</dbReference>
<comment type="caution">
    <text evidence="4">The sequence shown here is derived from an EMBL/GenBank/DDBJ whole genome shotgun (WGS) entry which is preliminary data.</text>
</comment>
<evidence type="ECO:0000313" key="5">
    <source>
        <dbReference type="Proteomes" id="UP001530400"/>
    </source>
</evidence>
<feature type="chain" id="PRO_5044753987" description="Coenzyme Q-binding protein COQ10 START domain-containing protein" evidence="2">
    <location>
        <begin position="21"/>
        <end position="461"/>
    </location>
</feature>
<evidence type="ECO:0000259" key="3">
    <source>
        <dbReference type="Pfam" id="PF03364"/>
    </source>
</evidence>
<dbReference type="SUPFAM" id="SSF55961">
    <property type="entry name" value="Bet v1-like"/>
    <property type="match status" value="1"/>
</dbReference>
<dbReference type="InterPro" id="IPR005031">
    <property type="entry name" value="COQ10_START"/>
</dbReference>
<evidence type="ECO:0000256" key="2">
    <source>
        <dbReference type="SAM" id="SignalP"/>
    </source>
</evidence>
<dbReference type="PANTHER" id="PTHR34060:SF1">
    <property type="entry name" value="POLYKETIDE CYCLASE _ DEHYDRASE AND LIPID TRANSPORT PROTEIN"/>
    <property type="match status" value="1"/>
</dbReference>
<accession>A0ABD3PYN1</accession>
<protein>
    <recommendedName>
        <fullName evidence="3">Coenzyme Q-binding protein COQ10 START domain-containing protein</fullName>
    </recommendedName>
</protein>
<proteinExistence type="predicted"/>
<sequence length="461" mass="50603">MKLTASLLFLYLSLSANSSAFVPTPCANQRRMEHVRHVPTALHQTDPERKRDKVRSLIVNTASKAASLSKSVLNKGGAPIANVLIEAATEGGGIASEKLIEVLNKIEVTLDRVEGEVNSLRGELRGIRNTLVSSTAGDANQAAYPGEGAVSTEHFVEAMKAQDDGSIEIESTANLPTETVTLTTDLSTVDLSTLKYEDIDYSLTEMAPPFITEDECLVPGEPLVRVEKAPQNSRRIFAGIDIPVSVDEVWNLLTNYENLQKVVPNLVVNEVLQLFPGTNDPEPIASIQSELSDSEQCREIANRMKGAVLRQVGGAKVVGINFSARTTLEVREWPDGMPDFAHYEDEVYEGKSRSDRAKENSGRELTRYVFPRPFALSSLPHKDISMQSIENDDGEFRMYQGVWRMQPLPGCAPAGESAMRLTYAVEVSPRPYLPVALVERRIAADLCNNLIAIREHLAGSK</sequence>
<keyword evidence="1" id="KW-0175">Coiled coil</keyword>
<feature type="coiled-coil region" evidence="1">
    <location>
        <begin position="103"/>
        <end position="130"/>
    </location>
</feature>
<dbReference type="PANTHER" id="PTHR34060">
    <property type="entry name" value="POLYKETIDE CYCLASE / DEHYDRASE AND LIPID TRANSPORT PROTEIN"/>
    <property type="match status" value="1"/>
</dbReference>